<dbReference type="SUPFAM" id="SSF54768">
    <property type="entry name" value="dsRNA-binding domain-like"/>
    <property type="match status" value="1"/>
</dbReference>
<dbReference type="GO" id="GO:0003723">
    <property type="term" value="F:RNA binding"/>
    <property type="evidence" value="ECO:0007669"/>
    <property type="project" value="UniProtKB-KW"/>
</dbReference>
<evidence type="ECO:0000256" key="5">
    <source>
        <dbReference type="ARBA" id="ARBA00022679"/>
    </source>
</evidence>
<dbReference type="PANTHER" id="PTHR21404">
    <property type="entry name" value="HEN1"/>
    <property type="match status" value="1"/>
</dbReference>
<evidence type="ECO:0000313" key="19">
    <source>
        <dbReference type="RefSeq" id="XP_022723872.1"/>
    </source>
</evidence>
<dbReference type="KEGG" id="dzi:111280713"/>
<keyword evidence="17" id="KW-1185">Reference proteome</keyword>
<dbReference type="Gene3D" id="3.10.50.40">
    <property type="match status" value="1"/>
</dbReference>
<dbReference type="EC" id="2.1.1.386" evidence="11"/>
<dbReference type="GO" id="GO:0005634">
    <property type="term" value="C:nucleus"/>
    <property type="evidence" value="ECO:0007669"/>
    <property type="project" value="TreeGrafter"/>
</dbReference>
<evidence type="ECO:0000256" key="6">
    <source>
        <dbReference type="ARBA" id="ARBA00022691"/>
    </source>
</evidence>
<dbReference type="GO" id="GO:0030422">
    <property type="term" value="P:siRNA processing"/>
    <property type="evidence" value="ECO:0007669"/>
    <property type="project" value="TreeGrafter"/>
</dbReference>
<evidence type="ECO:0000313" key="18">
    <source>
        <dbReference type="RefSeq" id="XP_022723871.1"/>
    </source>
</evidence>
<feature type="domain" description="HEN1 double-stranded RNA binding" evidence="14">
    <location>
        <begin position="362"/>
        <end position="507"/>
    </location>
</feature>
<feature type="domain" description="Small RNA 2'-O-methyltransferase Hen1 La-motif C-terminal" evidence="15">
    <location>
        <begin position="228"/>
        <end position="360"/>
    </location>
</feature>
<dbReference type="AlphaFoldDB" id="A0A6P5X8D5"/>
<gene>
    <name evidence="18 19 20" type="primary">LOC111280713</name>
</gene>
<protein>
    <recommendedName>
        <fullName evidence="3">Small RNA 2'-O-methyltransferase</fullName>
        <ecNumber evidence="11">2.1.1.386</ecNumber>
    </recommendedName>
</protein>
<evidence type="ECO:0000256" key="8">
    <source>
        <dbReference type="ARBA" id="ARBA00022842"/>
    </source>
</evidence>
<dbReference type="InterPro" id="IPR040870">
    <property type="entry name" value="HEN1_dsRBD2"/>
</dbReference>
<dbReference type="InterPro" id="IPR046357">
    <property type="entry name" value="PPIase_dom_sf"/>
</dbReference>
<comment type="similarity">
    <text evidence="2">Belongs to the methyltransferase superfamily. HEN1 family.</text>
</comment>
<dbReference type="Pfam" id="PF08242">
    <property type="entry name" value="Methyltransf_12"/>
    <property type="match status" value="1"/>
</dbReference>
<evidence type="ECO:0000259" key="16">
    <source>
        <dbReference type="Pfam" id="PF24995"/>
    </source>
</evidence>
<keyword evidence="5" id="KW-0808">Transferase</keyword>
<dbReference type="RefSeq" id="XP_022723873.1">
    <property type="nucleotide sequence ID" value="XM_022868138.1"/>
</dbReference>
<dbReference type="RefSeq" id="XP_022723871.1">
    <property type="nucleotide sequence ID" value="XM_022868136.1"/>
</dbReference>
<dbReference type="Proteomes" id="UP000515121">
    <property type="component" value="Unplaced"/>
</dbReference>
<organism evidence="17 19">
    <name type="scientific">Durio zibethinus</name>
    <name type="common">Durian</name>
    <dbReference type="NCBI Taxonomy" id="66656"/>
    <lineage>
        <taxon>Eukaryota</taxon>
        <taxon>Viridiplantae</taxon>
        <taxon>Streptophyta</taxon>
        <taxon>Embryophyta</taxon>
        <taxon>Tracheophyta</taxon>
        <taxon>Spermatophyta</taxon>
        <taxon>Magnoliopsida</taxon>
        <taxon>eudicotyledons</taxon>
        <taxon>Gunneridae</taxon>
        <taxon>Pentapetalae</taxon>
        <taxon>rosids</taxon>
        <taxon>malvids</taxon>
        <taxon>Malvales</taxon>
        <taxon>Malvaceae</taxon>
        <taxon>Helicteroideae</taxon>
        <taxon>Durio</taxon>
    </lineage>
</organism>
<dbReference type="OrthoDB" id="2154311at2759"/>
<comment type="cofactor">
    <cofactor evidence="1">
        <name>Mg(2+)</name>
        <dbReference type="ChEBI" id="CHEBI:18420"/>
    </cofactor>
</comment>
<evidence type="ECO:0000256" key="12">
    <source>
        <dbReference type="ARBA" id="ARBA00048418"/>
    </source>
</evidence>
<dbReference type="Gene3D" id="3.40.50.150">
    <property type="entry name" value="Vaccinia Virus protein VP39"/>
    <property type="match status" value="1"/>
</dbReference>
<dbReference type="GO" id="GO:0005737">
    <property type="term" value="C:cytoplasm"/>
    <property type="evidence" value="ECO:0007669"/>
    <property type="project" value="TreeGrafter"/>
</dbReference>
<reference evidence="18 19" key="1">
    <citation type="submission" date="2025-04" db="UniProtKB">
        <authorList>
            <consortium name="RefSeq"/>
        </authorList>
    </citation>
    <scope>IDENTIFICATION</scope>
    <source>
        <tissue evidence="18 19">Fruit stalk</tissue>
    </source>
</reference>
<sequence>METGGSLTQAIRKPTLTPKAIIHQKFGNKASYKVEEIEEPTQNGCPGLAILQKGPSLYRCSLELPDFSVVSGSFKKKKDAEQCAAQMALEKLGIRPSADSPTAEEAWTELIARVKFIFSNEFLSALHPLSSHLKAALRRVGDVNGSVPASVIAICDGKPNYLFKIINPTVESHPFLVISYIMRAAAGLPELVVSPEGELSIRKKDPYLPDVIESSVSQQSGVAEGITTMAIYIPCSLEKAVETMILNFSSAGYYLDVIAQKLGLSDANKVLISRTIGKASSETRFYFAAPKSYPLDMSSDLLNTKVFTFGGPLNVRASYICGQDIYGDSILASIGYTWKCQDLFHEDVTLQSYYRMLISKTPSGIYKLSREAILAAELPLRFTTRINWRGSFPREILSSFCRQHWLLEPVFSISSFPTKTSSELSSNKKVKVSESAEQETEYANENGAVDADAKPVGLESSFTCEVKLYSKCQDLILECAPNVFYKKQNDAVQSVSLKVLSGLNAYFKDIDISLEEQKQLANIFDIKFYPQNFSKEVVSCLSVHNFQDNETLGGKEPESNKINILDDVVEIDVSSIDIEGPDSGVGPSNGSLLCVCYSVSLVIKGELQKELLESTEEFEFEMGTGAVIPCLEDVVSQMSVGQSACFYTDLPSQDLVLAAAKDSANALAFLSSPCCLEYSIILLRVTEPPEDRMEQALFSPPLSKQRVEYAVQHIKESGATSLVDFGCGSGSLLESLLDYPTSLETIVGVDISQKSLSRAAKVLHSKLTMNSDPDAPCRSIKSAVLYDGSITDFDSRLCGFDLGTCLEVIEHMEEDQACLFGDVVLSSFRPRILIVSTPNYEYNVILQKSNLTSQEDDPEEKIQSQSCKFRNHDHKFEWTREQFNRWASELAVRHNYSVEFSGVGGSAGLEPGFASQIAVFERAFLPGEDHLQEHEDSTFQYKAIWEWNRVSPL</sequence>
<dbReference type="InterPro" id="IPR026610">
    <property type="entry name" value="Hen1"/>
</dbReference>
<dbReference type="Pfam" id="PF21224">
    <property type="entry name" value="Hen1_LCD"/>
    <property type="match status" value="1"/>
</dbReference>
<evidence type="ECO:0000313" key="17">
    <source>
        <dbReference type="Proteomes" id="UP000515121"/>
    </source>
</evidence>
<dbReference type="SUPFAM" id="SSF54534">
    <property type="entry name" value="FKBP-like"/>
    <property type="match status" value="1"/>
</dbReference>
<feature type="domain" description="dsRNA binding" evidence="16">
    <location>
        <begin position="23"/>
        <end position="93"/>
    </location>
</feature>
<dbReference type="InterPro" id="IPR040813">
    <property type="entry name" value="Hen1_Lam_C"/>
</dbReference>
<dbReference type="GeneID" id="111280713"/>
<dbReference type="InterPro" id="IPR013217">
    <property type="entry name" value="Methyltransf_12"/>
</dbReference>
<keyword evidence="4" id="KW-0489">Methyltransferase</keyword>
<keyword evidence="6" id="KW-0949">S-adenosyl-L-methionine</keyword>
<evidence type="ECO:0000259" key="15">
    <source>
        <dbReference type="Pfam" id="PF18441"/>
    </source>
</evidence>
<feature type="domain" description="Methyltransferase type 12" evidence="13">
    <location>
        <begin position="723"/>
        <end position="817"/>
    </location>
</feature>
<evidence type="ECO:0000256" key="11">
    <source>
        <dbReference type="ARBA" id="ARBA00035025"/>
    </source>
</evidence>
<evidence type="ECO:0000256" key="7">
    <source>
        <dbReference type="ARBA" id="ARBA00022723"/>
    </source>
</evidence>
<keyword evidence="7" id="KW-0479">Metal-binding</keyword>
<keyword evidence="9" id="KW-0694">RNA-binding</keyword>
<dbReference type="Pfam" id="PF18441">
    <property type="entry name" value="Hen1_Lam_C"/>
    <property type="match status" value="1"/>
</dbReference>
<dbReference type="InterPro" id="IPR029063">
    <property type="entry name" value="SAM-dependent_MTases_sf"/>
</dbReference>
<dbReference type="PANTHER" id="PTHR21404:SF3">
    <property type="entry name" value="SMALL RNA 2'-O-METHYLTRANSFERASE"/>
    <property type="match status" value="1"/>
</dbReference>
<comment type="catalytic activity">
    <reaction evidence="12">
        <text>small RNA 3'-end nucleotide + S-adenosyl-L-methionine = small RNA 3'-end 2'-O-methylnucleotide + S-adenosyl-L-homocysteine + H(+)</text>
        <dbReference type="Rhea" id="RHEA:37887"/>
        <dbReference type="Rhea" id="RHEA-COMP:10415"/>
        <dbReference type="Rhea" id="RHEA-COMP:10416"/>
        <dbReference type="ChEBI" id="CHEBI:15378"/>
        <dbReference type="ChEBI" id="CHEBI:57856"/>
        <dbReference type="ChEBI" id="CHEBI:59789"/>
        <dbReference type="ChEBI" id="CHEBI:74896"/>
        <dbReference type="ChEBI" id="CHEBI:74898"/>
        <dbReference type="EC" id="2.1.1.386"/>
    </reaction>
</comment>
<evidence type="ECO:0000256" key="10">
    <source>
        <dbReference type="ARBA" id="ARBA00023158"/>
    </source>
</evidence>
<dbReference type="SUPFAM" id="SSF53335">
    <property type="entry name" value="S-adenosyl-L-methionine-dependent methyltransferases"/>
    <property type="match status" value="1"/>
</dbReference>
<evidence type="ECO:0000256" key="9">
    <source>
        <dbReference type="ARBA" id="ARBA00022884"/>
    </source>
</evidence>
<evidence type="ECO:0000256" key="3">
    <source>
        <dbReference type="ARBA" id="ARBA00021330"/>
    </source>
</evidence>
<keyword evidence="10" id="KW-0943">RNA-mediated gene silencing</keyword>
<dbReference type="InterPro" id="IPR056755">
    <property type="entry name" value="DSRM_2"/>
</dbReference>
<dbReference type="GO" id="GO:0090486">
    <property type="term" value="F:small RNA 2'-O-methyltransferase activity"/>
    <property type="evidence" value="ECO:0007669"/>
    <property type="project" value="UniProtKB-EC"/>
</dbReference>
<keyword evidence="8" id="KW-0460">Magnesium</keyword>
<name>A0A6P5X8D5_DURZI</name>
<evidence type="ECO:0000256" key="4">
    <source>
        <dbReference type="ARBA" id="ARBA00022603"/>
    </source>
</evidence>
<proteinExistence type="inferred from homology"/>
<dbReference type="Gene3D" id="3.30.160.20">
    <property type="match status" value="1"/>
</dbReference>
<evidence type="ECO:0000256" key="2">
    <source>
        <dbReference type="ARBA" id="ARBA00009026"/>
    </source>
</evidence>
<dbReference type="RefSeq" id="XP_022723872.1">
    <property type="nucleotide sequence ID" value="XM_022868137.1"/>
</dbReference>
<dbReference type="GO" id="GO:0003755">
    <property type="term" value="F:peptidyl-prolyl cis-trans isomerase activity"/>
    <property type="evidence" value="ECO:0007669"/>
    <property type="project" value="InterPro"/>
</dbReference>
<dbReference type="GO" id="GO:0001510">
    <property type="term" value="P:RNA methylation"/>
    <property type="evidence" value="ECO:0007669"/>
    <property type="project" value="InterPro"/>
</dbReference>
<dbReference type="FunFam" id="3.40.50.150:FF:000215">
    <property type="entry name" value="Hua enhancer1"/>
    <property type="match status" value="1"/>
</dbReference>
<evidence type="ECO:0000313" key="20">
    <source>
        <dbReference type="RefSeq" id="XP_022723873.1"/>
    </source>
</evidence>
<dbReference type="GO" id="GO:0046872">
    <property type="term" value="F:metal ion binding"/>
    <property type="evidence" value="ECO:0007669"/>
    <property type="project" value="UniProtKB-KW"/>
</dbReference>
<evidence type="ECO:0000259" key="14">
    <source>
        <dbReference type="Pfam" id="PF17842"/>
    </source>
</evidence>
<evidence type="ECO:0000256" key="1">
    <source>
        <dbReference type="ARBA" id="ARBA00001946"/>
    </source>
</evidence>
<accession>A0A6P5X8D5</accession>
<dbReference type="Pfam" id="PF24995">
    <property type="entry name" value="DSRM_2"/>
    <property type="match status" value="1"/>
</dbReference>
<evidence type="ECO:0000259" key="13">
    <source>
        <dbReference type="Pfam" id="PF08242"/>
    </source>
</evidence>
<dbReference type="Pfam" id="PF17842">
    <property type="entry name" value="dsRBD2"/>
    <property type="match status" value="1"/>
</dbReference>